<evidence type="ECO:0000256" key="5">
    <source>
        <dbReference type="ARBA" id="ARBA00022801"/>
    </source>
</evidence>
<keyword evidence="6" id="KW-0862">Zinc</keyword>
<feature type="domain" description="Peptidase M16 C-terminal" evidence="12">
    <location>
        <begin position="237"/>
        <end position="417"/>
    </location>
</feature>
<evidence type="ECO:0000256" key="6">
    <source>
        <dbReference type="ARBA" id="ARBA00022833"/>
    </source>
</evidence>
<dbReference type="InterPro" id="IPR007863">
    <property type="entry name" value="Peptidase_M16_C"/>
</dbReference>
<proteinExistence type="inferred from homology"/>
<evidence type="ECO:0000313" key="13">
    <source>
        <dbReference type="EMBL" id="TCP30750.1"/>
    </source>
</evidence>
<dbReference type="InterPro" id="IPR011765">
    <property type="entry name" value="Pept_M16_N"/>
</dbReference>
<evidence type="ECO:0000259" key="11">
    <source>
        <dbReference type="Pfam" id="PF00675"/>
    </source>
</evidence>
<comment type="caution">
    <text evidence="13">The sequence shown here is derived from an EMBL/GenBank/DDBJ whole genome shotgun (WGS) entry which is preliminary data.</text>
</comment>
<evidence type="ECO:0000313" key="14">
    <source>
        <dbReference type="Proteomes" id="UP000295399"/>
    </source>
</evidence>
<feature type="domain" description="Peptidase M16 N-terminal" evidence="11">
    <location>
        <begin position="76"/>
        <end position="202"/>
    </location>
</feature>
<evidence type="ECO:0000256" key="1">
    <source>
        <dbReference type="ARBA" id="ARBA00001947"/>
    </source>
</evidence>
<name>A0A4R2P746_RHOSA</name>
<feature type="signal peptide" evidence="10">
    <location>
        <begin position="1"/>
        <end position="38"/>
    </location>
</feature>
<reference evidence="13 14" key="1">
    <citation type="submission" date="2019-03" db="EMBL/GenBank/DDBJ databases">
        <title>Genomic Encyclopedia of Type Strains, Phase IV (KMG-IV): sequencing the most valuable type-strain genomes for metagenomic binning, comparative biology and taxonomic classification.</title>
        <authorList>
            <person name="Goeker M."/>
        </authorList>
    </citation>
    <scope>NUCLEOTIDE SEQUENCE [LARGE SCALE GENOMIC DNA]</scope>
    <source>
        <strain evidence="13 14">DSM 2132</strain>
    </source>
</reference>
<protein>
    <submittedName>
        <fullName evidence="13">Zinc protease</fullName>
    </submittedName>
</protein>
<dbReference type="RefSeq" id="WP_132709385.1">
    <property type="nucleotide sequence ID" value="NZ_JACIGF010000013.1"/>
</dbReference>
<evidence type="ECO:0000256" key="2">
    <source>
        <dbReference type="ARBA" id="ARBA00007261"/>
    </source>
</evidence>
<dbReference type="GO" id="GO:0046872">
    <property type="term" value="F:metal ion binding"/>
    <property type="evidence" value="ECO:0007669"/>
    <property type="project" value="UniProtKB-KW"/>
</dbReference>
<accession>A0A4R2P746</accession>
<dbReference type="Proteomes" id="UP000295399">
    <property type="component" value="Unassembled WGS sequence"/>
</dbReference>
<dbReference type="PANTHER" id="PTHR43690">
    <property type="entry name" value="NARDILYSIN"/>
    <property type="match status" value="1"/>
</dbReference>
<dbReference type="AlphaFoldDB" id="A0A4R2P746"/>
<dbReference type="InParanoid" id="A0A4R2P746"/>
<keyword evidence="7" id="KW-0482">Metalloprotease</keyword>
<evidence type="ECO:0000256" key="8">
    <source>
        <dbReference type="RuleBase" id="RU004447"/>
    </source>
</evidence>
<evidence type="ECO:0000256" key="7">
    <source>
        <dbReference type="ARBA" id="ARBA00023049"/>
    </source>
</evidence>
<dbReference type="InterPro" id="IPR050626">
    <property type="entry name" value="Peptidase_M16"/>
</dbReference>
<keyword evidence="4" id="KW-0479">Metal-binding</keyword>
<evidence type="ECO:0000256" key="3">
    <source>
        <dbReference type="ARBA" id="ARBA00022670"/>
    </source>
</evidence>
<dbReference type="GO" id="GO:0006508">
    <property type="term" value="P:proteolysis"/>
    <property type="evidence" value="ECO:0007669"/>
    <property type="project" value="UniProtKB-KW"/>
</dbReference>
<dbReference type="InterPro" id="IPR001431">
    <property type="entry name" value="Pept_M16_Zn_BS"/>
</dbReference>
<dbReference type="GO" id="GO:0004222">
    <property type="term" value="F:metalloendopeptidase activity"/>
    <property type="evidence" value="ECO:0007669"/>
    <property type="project" value="InterPro"/>
</dbReference>
<keyword evidence="14" id="KW-1185">Reference proteome</keyword>
<dbReference type="Pfam" id="PF00675">
    <property type="entry name" value="Peptidase_M16"/>
    <property type="match status" value="1"/>
</dbReference>
<evidence type="ECO:0000256" key="10">
    <source>
        <dbReference type="SAM" id="SignalP"/>
    </source>
</evidence>
<dbReference type="SUPFAM" id="SSF63411">
    <property type="entry name" value="LuxS/MPP-like metallohydrolase"/>
    <property type="match status" value="4"/>
</dbReference>
<dbReference type="Pfam" id="PF05193">
    <property type="entry name" value="Peptidase_M16_C"/>
    <property type="match status" value="2"/>
</dbReference>
<keyword evidence="3 13" id="KW-0645">Protease</keyword>
<dbReference type="Gene3D" id="3.30.830.10">
    <property type="entry name" value="Metalloenzyme, LuxS/M16 peptidase-like"/>
    <property type="match status" value="4"/>
</dbReference>
<organism evidence="13 14">
    <name type="scientific">Rhodothalassium salexigens DSM 2132</name>
    <dbReference type="NCBI Taxonomy" id="1188247"/>
    <lineage>
        <taxon>Bacteria</taxon>
        <taxon>Pseudomonadati</taxon>
        <taxon>Pseudomonadota</taxon>
        <taxon>Alphaproteobacteria</taxon>
        <taxon>Rhodothalassiales</taxon>
        <taxon>Rhodothalassiaceae</taxon>
        <taxon>Rhodothalassium</taxon>
    </lineage>
</organism>
<comment type="cofactor">
    <cofactor evidence="1">
        <name>Zn(2+)</name>
        <dbReference type="ChEBI" id="CHEBI:29105"/>
    </cofactor>
</comment>
<gene>
    <name evidence="13" type="ORF">EV659_1133</name>
</gene>
<feature type="chain" id="PRO_5020723040" evidence="10">
    <location>
        <begin position="39"/>
        <end position="972"/>
    </location>
</feature>
<dbReference type="PANTHER" id="PTHR43690:SF17">
    <property type="entry name" value="PROTEIN YHJJ"/>
    <property type="match status" value="1"/>
</dbReference>
<evidence type="ECO:0000256" key="4">
    <source>
        <dbReference type="ARBA" id="ARBA00022723"/>
    </source>
</evidence>
<dbReference type="FunCoup" id="A0A4R2P746">
    <property type="interactions" value="158"/>
</dbReference>
<dbReference type="EMBL" id="SLXO01000013">
    <property type="protein sequence ID" value="TCP30750.1"/>
    <property type="molecule type" value="Genomic_DNA"/>
</dbReference>
<keyword evidence="10" id="KW-0732">Signal</keyword>
<feature type="region of interest" description="Disordered" evidence="9">
    <location>
        <begin position="280"/>
        <end position="302"/>
    </location>
</feature>
<evidence type="ECO:0000259" key="12">
    <source>
        <dbReference type="Pfam" id="PF05193"/>
    </source>
</evidence>
<dbReference type="OrthoDB" id="9811314at2"/>
<evidence type="ECO:0000256" key="9">
    <source>
        <dbReference type="SAM" id="MobiDB-lite"/>
    </source>
</evidence>
<dbReference type="PROSITE" id="PS00143">
    <property type="entry name" value="INSULINASE"/>
    <property type="match status" value="1"/>
</dbReference>
<feature type="region of interest" description="Disordered" evidence="9">
    <location>
        <begin position="39"/>
        <end position="63"/>
    </location>
</feature>
<feature type="domain" description="Peptidase M16 C-terminal" evidence="12">
    <location>
        <begin position="712"/>
        <end position="890"/>
    </location>
</feature>
<keyword evidence="5" id="KW-0378">Hydrolase</keyword>
<sequence length="972" mass="105016">MNEAMEPTGVRRRSGPRGRWAAGLVLALGLAWTGPVGAADDAGIAPPPWPRTQSELTPDPGVRYGELDNGLRYAIVANEGPEGQASVRLHMRAGSMMEAADQRGLAHFLEHMAFNGSENVPEGEFTKMLERLGLKFGPDTNASTGPLSTAYMLELPEVGEETLSTALMLMRELADRLTLAEDAIDRERGVVLSERRVRNTPQRRYTQALFDFLVPGTKLPAAVSVGDPEVLENAGSERFRAFYEAFYTPQRAFLVIAGDVDPDAIEARIEKRFADWSQPEAAAPNPDFGTPDPVQPTPQSVAGYFHDPDIPTIVSLSMVKPYEARPDTSETRRQALLRQVANGVISRRFARLARAEDARFVQGSAGYGPLYRVAERAAVTVVAEPDTWRDALMLAEQQLRAALQHGVTQAEIDEQVANIRTALKNAVDSADTRRNAVLASGVMGAYHGRSVYTHPDTDLALFEAAADTVTPEAVVGALRAMWQGAMIQAHLATSADVENPAQAILAVLRQSAQVEVSPPEGQKDLSFAYTDFGTPGEVVARDTVEDLDFTQVRFANNVMLNVKRTDIEKGKVLASVRFGGGVLSETPEQAGIDSLVSLGFVAGGVGAHSLDDLQRLMAGHNVGVQLGSGQDAFGYRSLTTPDDLLLQLQLWAAFMTDPAYRPEAEAQYQRTIAAVYDTLDATPGRVLQTRVEAILTGNQRLGLPSRAALEAFTLDDLKAHLGPALTDSAIEVNVVGDIDPDAVIEQVARTFGALDRRPADFVDHGAGWDVSFPEPGRTTLTHAGAADQALVRVYWPAFDDDDLEQVRHMTLLSEVFQLRMTDKIREQLGASYSPQTGASFSDAFDGFGYVFAGSEVDTADLDATVAVIEAIAADLARGTIEADELQRARQPILESLEEARANENGYWINVLERSQTDPDDLEAHRQAVAHYESATVADLNALAKTYLVNDRAHVVAVVPGEGEGGDAGDAGQ</sequence>
<dbReference type="InterPro" id="IPR011249">
    <property type="entry name" value="Metalloenz_LuxS/M16"/>
</dbReference>
<comment type="similarity">
    <text evidence="2 8">Belongs to the peptidase M16 family.</text>
</comment>